<keyword evidence="1" id="KW-0472">Membrane</keyword>
<dbReference type="Proteomes" id="UP000244180">
    <property type="component" value="Unassembled WGS sequence"/>
</dbReference>
<protein>
    <submittedName>
        <fullName evidence="2">Uncharacterized protein</fullName>
    </submittedName>
</protein>
<evidence type="ECO:0000313" key="3">
    <source>
        <dbReference type="Proteomes" id="UP000244180"/>
    </source>
</evidence>
<gene>
    <name evidence="2" type="ORF">HSCHL_2431</name>
</gene>
<keyword evidence="1" id="KW-0812">Transmembrane</keyword>
<accession>A0A2T5G9S0</accession>
<reference evidence="2 3" key="1">
    <citation type="submission" date="2017-08" db="EMBL/GenBank/DDBJ databases">
        <title>Burning lignite coal seam in the remote Altai Mountains harbors a hydrogen-driven thermophilic microbial community.</title>
        <authorList>
            <person name="Kadnikov V.V."/>
            <person name="Mardanov A.V."/>
            <person name="Ivasenko D."/>
            <person name="Beletsky A.V."/>
            <person name="Karnachuk O.V."/>
            <person name="Ravin N.V."/>
        </authorList>
    </citation>
    <scope>NUCLEOTIDE SEQUENCE [LARGE SCALE GENOMIC DNA]</scope>
    <source>
        <strain evidence="2">AL33</strain>
    </source>
</reference>
<dbReference type="EMBL" id="PEBV01000019">
    <property type="protein sequence ID" value="PTQ52932.1"/>
    <property type="molecule type" value="Genomic_DNA"/>
</dbReference>
<organism evidence="2 3">
    <name type="scientific">Hydrogenibacillus schlegelii</name>
    <name type="common">Bacillus schlegelii</name>
    <dbReference type="NCBI Taxonomy" id="1484"/>
    <lineage>
        <taxon>Bacteria</taxon>
        <taxon>Bacillati</taxon>
        <taxon>Bacillota</taxon>
        <taxon>Bacilli</taxon>
        <taxon>Bacillales</taxon>
        <taxon>Bacillales Family X. Incertae Sedis</taxon>
        <taxon>Hydrogenibacillus</taxon>
    </lineage>
</organism>
<sequence>MLGLEAAIAGLRMFPKDGFDLRLERCIGLPSFLLGFPALFLVVPSLLECEAS</sequence>
<evidence type="ECO:0000256" key="1">
    <source>
        <dbReference type="SAM" id="Phobius"/>
    </source>
</evidence>
<keyword evidence="1" id="KW-1133">Transmembrane helix</keyword>
<feature type="transmembrane region" description="Helical" evidence="1">
    <location>
        <begin position="27"/>
        <end position="47"/>
    </location>
</feature>
<evidence type="ECO:0000313" key="2">
    <source>
        <dbReference type="EMBL" id="PTQ52932.1"/>
    </source>
</evidence>
<comment type="caution">
    <text evidence="2">The sequence shown here is derived from an EMBL/GenBank/DDBJ whole genome shotgun (WGS) entry which is preliminary data.</text>
</comment>
<dbReference type="AlphaFoldDB" id="A0A2T5G9S0"/>
<name>A0A2T5G9S0_HYDSH</name>
<proteinExistence type="predicted"/>